<dbReference type="InterPro" id="IPR058548">
    <property type="entry name" value="MlaB-like_STAS"/>
</dbReference>
<protein>
    <submittedName>
        <fullName evidence="2">STAS domain-containing protein</fullName>
    </submittedName>
</protein>
<dbReference type="Proteomes" id="UP001596157">
    <property type="component" value="Unassembled WGS sequence"/>
</dbReference>
<sequence>MAISGEVDGCTVARLRQVSSRAGDITVDLSRVSFLGCAGLTVLLELRSRLLDSGSTLRLVGLTPLVNRVIGLAGLGELLFESAEDGRAATPIEDDDRPRAAWRKRVLGA</sequence>
<dbReference type="SUPFAM" id="SSF52091">
    <property type="entry name" value="SpoIIaa-like"/>
    <property type="match status" value="1"/>
</dbReference>
<accession>A0ABW0EP44</accession>
<keyword evidence="3" id="KW-1185">Reference proteome</keyword>
<dbReference type="Gene3D" id="3.30.750.24">
    <property type="entry name" value="STAS domain"/>
    <property type="match status" value="1"/>
</dbReference>
<dbReference type="EMBL" id="JBHSKF010000006">
    <property type="protein sequence ID" value="MFC5288521.1"/>
    <property type="molecule type" value="Genomic_DNA"/>
</dbReference>
<dbReference type="InterPro" id="IPR002645">
    <property type="entry name" value="STAS_dom"/>
</dbReference>
<comment type="caution">
    <text evidence="2">The sequence shown here is derived from an EMBL/GenBank/DDBJ whole genome shotgun (WGS) entry which is preliminary data.</text>
</comment>
<organism evidence="2 3">
    <name type="scientific">Actinokineospora guangxiensis</name>
    <dbReference type="NCBI Taxonomy" id="1490288"/>
    <lineage>
        <taxon>Bacteria</taxon>
        <taxon>Bacillati</taxon>
        <taxon>Actinomycetota</taxon>
        <taxon>Actinomycetes</taxon>
        <taxon>Pseudonocardiales</taxon>
        <taxon>Pseudonocardiaceae</taxon>
        <taxon>Actinokineospora</taxon>
    </lineage>
</organism>
<evidence type="ECO:0000313" key="2">
    <source>
        <dbReference type="EMBL" id="MFC5288521.1"/>
    </source>
</evidence>
<evidence type="ECO:0000259" key="1">
    <source>
        <dbReference type="PROSITE" id="PS50801"/>
    </source>
</evidence>
<reference evidence="3" key="1">
    <citation type="journal article" date="2019" name="Int. J. Syst. Evol. Microbiol.">
        <title>The Global Catalogue of Microorganisms (GCM) 10K type strain sequencing project: providing services to taxonomists for standard genome sequencing and annotation.</title>
        <authorList>
            <consortium name="The Broad Institute Genomics Platform"/>
            <consortium name="The Broad Institute Genome Sequencing Center for Infectious Disease"/>
            <person name="Wu L."/>
            <person name="Ma J."/>
        </authorList>
    </citation>
    <scope>NUCLEOTIDE SEQUENCE [LARGE SCALE GENOMIC DNA]</scope>
    <source>
        <strain evidence="3">CCUG 59778</strain>
    </source>
</reference>
<evidence type="ECO:0000313" key="3">
    <source>
        <dbReference type="Proteomes" id="UP001596157"/>
    </source>
</evidence>
<feature type="domain" description="STAS" evidence="1">
    <location>
        <begin position="1"/>
        <end position="79"/>
    </location>
</feature>
<name>A0ABW0EP44_9PSEU</name>
<dbReference type="PROSITE" id="PS50801">
    <property type="entry name" value="STAS"/>
    <property type="match status" value="1"/>
</dbReference>
<proteinExistence type="predicted"/>
<dbReference type="CDD" id="cd07043">
    <property type="entry name" value="STAS_anti-anti-sigma_factors"/>
    <property type="match status" value="1"/>
</dbReference>
<gene>
    <name evidence="2" type="ORF">ACFPM7_15780</name>
</gene>
<dbReference type="Pfam" id="PF13466">
    <property type="entry name" value="STAS_2"/>
    <property type="match status" value="1"/>
</dbReference>
<dbReference type="InterPro" id="IPR036513">
    <property type="entry name" value="STAS_dom_sf"/>
</dbReference>